<evidence type="ECO:0000313" key="4">
    <source>
        <dbReference type="Proteomes" id="UP000664545"/>
    </source>
</evidence>
<evidence type="ECO:0000259" key="2">
    <source>
        <dbReference type="Pfam" id="PF08486"/>
    </source>
</evidence>
<sequence length="480" mass="52140">MKYTVKYIMSTLAILFVFVFVFSAANIPFALAASSDEPNYIRIGLKYGSSSADTYNVTFKDGVILGYGDNNGFNQQAVFDDIVLVSVNLSGSQISLIGTKNSGESIDLMAGLSGVNCIMPTDYDDDGTFAFLGSQYRGGMAFNITSGKLTMINLLPVEEYLYGVINGELSCSYPIEALKAQAVAARSFAIEKLGTHNSYGFDLCDTTHCQVYKGYNDEHDQTTEAVDKTRGETIKYEGKTVPAFFYKNSGGYTQDSADVWTGDAGYLKAVKDEYSPVYSWSQTYTVDELASKLTSAGYAVGTIQSVEITKRNQSGAVDTLQFTGTSGTVQLQKEKIRTVFGASIIKSNMFSFSEYQAGASTSKEDFEGYICPQNSANMISLSKKAYVLGKDGKITLVDTDKLYIHNGSSTTRVSELDSSEPSGSGMTKGLESVSSDSITFYGLGYGHGVGLPQDSAVEMAKRGFTYDEILKYYYTDITIE</sequence>
<organism evidence="3 4">
    <name type="scientific">Clostridium aminobutyricum</name>
    <dbReference type="NCBI Taxonomy" id="33953"/>
    <lineage>
        <taxon>Bacteria</taxon>
        <taxon>Bacillati</taxon>
        <taxon>Bacillota</taxon>
        <taxon>Clostridia</taxon>
        <taxon>Eubacteriales</taxon>
        <taxon>Clostridiaceae</taxon>
        <taxon>Clostridium</taxon>
    </lineage>
</organism>
<feature type="domain" description="Sporulation stage II protein D amidase enhancer LytB N-terminal" evidence="2">
    <location>
        <begin position="146"/>
        <end position="236"/>
    </location>
</feature>
<name>A0A939IG60_CLOAM</name>
<feature type="chain" id="PRO_5037190645" evidence="1">
    <location>
        <begin position="33"/>
        <end position="480"/>
    </location>
</feature>
<dbReference type="InterPro" id="IPR051922">
    <property type="entry name" value="Bact_Sporulation_Assoc"/>
</dbReference>
<evidence type="ECO:0000256" key="1">
    <source>
        <dbReference type="SAM" id="SignalP"/>
    </source>
</evidence>
<dbReference type="NCBIfam" id="TIGR02669">
    <property type="entry name" value="SpoIID_LytB"/>
    <property type="match status" value="1"/>
</dbReference>
<protein>
    <submittedName>
        <fullName evidence="3">SpoIID/LytB domain-containing protein</fullName>
    </submittedName>
</protein>
<dbReference type="InterPro" id="IPR013693">
    <property type="entry name" value="SpoIID/LytB_N"/>
</dbReference>
<dbReference type="EMBL" id="JAFJZZ010000001">
    <property type="protein sequence ID" value="MBN7772660.1"/>
    <property type="molecule type" value="Genomic_DNA"/>
</dbReference>
<dbReference type="AlphaFoldDB" id="A0A939IG60"/>
<dbReference type="InterPro" id="IPR013486">
    <property type="entry name" value="SpoIID/LytB"/>
</dbReference>
<dbReference type="GO" id="GO:0030435">
    <property type="term" value="P:sporulation resulting in formation of a cellular spore"/>
    <property type="evidence" value="ECO:0007669"/>
    <property type="project" value="InterPro"/>
</dbReference>
<comment type="caution">
    <text evidence="3">The sequence shown here is derived from an EMBL/GenBank/DDBJ whole genome shotgun (WGS) entry which is preliminary data.</text>
</comment>
<dbReference type="PANTHER" id="PTHR30032:SF4">
    <property type="entry name" value="AMIDASE ENHANCER"/>
    <property type="match status" value="1"/>
</dbReference>
<gene>
    <name evidence="3" type="ORF">JYB65_04735</name>
</gene>
<dbReference type="Pfam" id="PF08486">
    <property type="entry name" value="SpoIID"/>
    <property type="match status" value="1"/>
</dbReference>
<feature type="signal peptide" evidence="1">
    <location>
        <begin position="1"/>
        <end position="32"/>
    </location>
</feature>
<evidence type="ECO:0000313" key="3">
    <source>
        <dbReference type="EMBL" id="MBN7772660.1"/>
    </source>
</evidence>
<reference evidence="3" key="1">
    <citation type="submission" date="2021-02" db="EMBL/GenBank/DDBJ databases">
        <title>Abyssanaerobacter marinus gen.nov., sp., nov, anaerobic bacterium isolated from the Onnuri vent field of Indian Ocean and suggestion of Mogibacteriaceae fam. nov., and proposal of reclassification of ambiguous this family's genus member.</title>
        <authorList>
            <person name="Kim Y.J."/>
            <person name="Yang J.-A."/>
        </authorList>
    </citation>
    <scope>NUCLEOTIDE SEQUENCE</scope>
    <source>
        <strain evidence="3">DSM 2634</strain>
    </source>
</reference>
<dbReference type="Proteomes" id="UP000664545">
    <property type="component" value="Unassembled WGS sequence"/>
</dbReference>
<dbReference type="GO" id="GO:0030288">
    <property type="term" value="C:outer membrane-bounded periplasmic space"/>
    <property type="evidence" value="ECO:0007669"/>
    <property type="project" value="TreeGrafter"/>
</dbReference>
<keyword evidence="1" id="KW-0732">Signal</keyword>
<proteinExistence type="predicted"/>
<keyword evidence="4" id="KW-1185">Reference proteome</keyword>
<accession>A0A939IG60</accession>
<dbReference type="PANTHER" id="PTHR30032">
    <property type="entry name" value="N-ACETYLMURAMOYL-L-ALANINE AMIDASE-RELATED"/>
    <property type="match status" value="1"/>
</dbReference>
<dbReference type="RefSeq" id="WP_206581446.1">
    <property type="nucleotide sequence ID" value="NZ_JAFJZZ010000001.1"/>
</dbReference>